<dbReference type="EMBL" id="ML976674">
    <property type="protein sequence ID" value="KAF1974520.1"/>
    <property type="molecule type" value="Genomic_DNA"/>
</dbReference>
<feature type="non-terminal residue" evidence="1">
    <location>
        <position position="1"/>
    </location>
</feature>
<reference evidence="1" key="1">
    <citation type="journal article" date="2020" name="Stud. Mycol.">
        <title>101 Dothideomycetes genomes: a test case for predicting lifestyles and emergence of pathogens.</title>
        <authorList>
            <person name="Haridas S."/>
            <person name="Albert R."/>
            <person name="Binder M."/>
            <person name="Bloem J."/>
            <person name="Labutti K."/>
            <person name="Salamov A."/>
            <person name="Andreopoulos B."/>
            <person name="Baker S."/>
            <person name="Barry K."/>
            <person name="Bills G."/>
            <person name="Bluhm B."/>
            <person name="Cannon C."/>
            <person name="Castanera R."/>
            <person name="Culley D."/>
            <person name="Daum C."/>
            <person name="Ezra D."/>
            <person name="Gonzalez J."/>
            <person name="Henrissat B."/>
            <person name="Kuo A."/>
            <person name="Liang C."/>
            <person name="Lipzen A."/>
            <person name="Lutzoni F."/>
            <person name="Magnuson J."/>
            <person name="Mondo S."/>
            <person name="Nolan M."/>
            <person name="Ohm R."/>
            <person name="Pangilinan J."/>
            <person name="Park H.-J."/>
            <person name="Ramirez L."/>
            <person name="Alfaro M."/>
            <person name="Sun H."/>
            <person name="Tritt A."/>
            <person name="Yoshinaga Y."/>
            <person name="Zwiers L.-H."/>
            <person name="Turgeon B."/>
            <person name="Goodwin S."/>
            <person name="Spatafora J."/>
            <person name="Crous P."/>
            <person name="Grigoriev I."/>
        </authorList>
    </citation>
    <scope>NUCLEOTIDE SEQUENCE</scope>
    <source>
        <strain evidence="1">CBS 107.79</strain>
    </source>
</reference>
<accession>A0A6A5VCS9</accession>
<protein>
    <submittedName>
        <fullName evidence="1">Uncharacterized protein</fullName>
    </submittedName>
</protein>
<dbReference type="Proteomes" id="UP000800036">
    <property type="component" value="Unassembled WGS sequence"/>
</dbReference>
<sequence length="166" mass="18778">IEDPNRAAKGGTSKINAYGMADLLEIERWPEYNAAEHRPAESKQPVDQQDFFACYLCLKIRSASKFSNAMMKGKRGKLGTGSEAEKIGRFCITCGIAHGRYQRGIRIQFRGAFGGHGFVCRSCGNFEQEAQRACTSCWRHGHRILEPVFDPFYISIDCSDWRDIFL</sequence>
<dbReference type="AlphaFoldDB" id="A0A6A5VCS9"/>
<evidence type="ECO:0000313" key="2">
    <source>
        <dbReference type="Proteomes" id="UP000800036"/>
    </source>
</evidence>
<gene>
    <name evidence="1" type="ORF">BU23DRAFT_461388</name>
</gene>
<evidence type="ECO:0000313" key="1">
    <source>
        <dbReference type="EMBL" id="KAF1974520.1"/>
    </source>
</evidence>
<dbReference type="OrthoDB" id="3433007at2759"/>
<organism evidence="1 2">
    <name type="scientific">Bimuria novae-zelandiae CBS 107.79</name>
    <dbReference type="NCBI Taxonomy" id="1447943"/>
    <lineage>
        <taxon>Eukaryota</taxon>
        <taxon>Fungi</taxon>
        <taxon>Dikarya</taxon>
        <taxon>Ascomycota</taxon>
        <taxon>Pezizomycotina</taxon>
        <taxon>Dothideomycetes</taxon>
        <taxon>Pleosporomycetidae</taxon>
        <taxon>Pleosporales</taxon>
        <taxon>Massarineae</taxon>
        <taxon>Didymosphaeriaceae</taxon>
        <taxon>Bimuria</taxon>
    </lineage>
</organism>
<proteinExistence type="predicted"/>
<keyword evidence="2" id="KW-1185">Reference proteome</keyword>
<name>A0A6A5VCS9_9PLEO</name>